<dbReference type="EMBL" id="JAVDVI010000002">
    <property type="protein sequence ID" value="MDR6966582.1"/>
    <property type="molecule type" value="Genomic_DNA"/>
</dbReference>
<dbReference type="PROSITE" id="PS51257">
    <property type="entry name" value="PROKAR_LIPOPROTEIN"/>
    <property type="match status" value="1"/>
</dbReference>
<evidence type="ECO:0000256" key="1">
    <source>
        <dbReference type="SAM" id="SignalP"/>
    </source>
</evidence>
<keyword evidence="3" id="KW-1185">Reference proteome</keyword>
<dbReference type="Proteomes" id="UP001255185">
    <property type="component" value="Unassembled WGS sequence"/>
</dbReference>
<proteinExistence type="predicted"/>
<dbReference type="RefSeq" id="WP_310024242.1">
    <property type="nucleotide sequence ID" value="NZ_JAVDVI010000002.1"/>
</dbReference>
<feature type="chain" id="PRO_5046078516" description="Lipoprotein" evidence="1">
    <location>
        <begin position="23"/>
        <end position="120"/>
    </location>
</feature>
<keyword evidence="1" id="KW-0732">Signal</keyword>
<evidence type="ECO:0000313" key="3">
    <source>
        <dbReference type="Proteomes" id="UP001255185"/>
    </source>
</evidence>
<evidence type="ECO:0000313" key="2">
    <source>
        <dbReference type="EMBL" id="MDR6966582.1"/>
    </source>
</evidence>
<feature type="signal peptide" evidence="1">
    <location>
        <begin position="1"/>
        <end position="22"/>
    </location>
</feature>
<evidence type="ECO:0008006" key="4">
    <source>
        <dbReference type="Google" id="ProtNLM"/>
    </source>
</evidence>
<comment type="caution">
    <text evidence="2">The sequence shown here is derived from an EMBL/GenBank/DDBJ whole genome shotgun (WGS) entry which is preliminary data.</text>
</comment>
<gene>
    <name evidence="2" type="ORF">J2X31_000580</name>
</gene>
<sequence>MKNLKRIIMLSFILVISMSCSSDDKKESIADCETKNYGILTVNFGSNQTKHGILFTNTATSESRDKIVQAGKSEDTVHLKPGSYSIEISSLNQQNQSLDSEVFQNYSISKCDEKSINVEF</sequence>
<name>A0ABU1TL87_9FLAO</name>
<accession>A0ABU1TL87</accession>
<protein>
    <recommendedName>
        <fullName evidence="4">Lipoprotein</fullName>
    </recommendedName>
</protein>
<reference evidence="2 3" key="1">
    <citation type="submission" date="2023-07" db="EMBL/GenBank/DDBJ databases">
        <title>Sorghum-associated microbial communities from plants grown in Nebraska, USA.</title>
        <authorList>
            <person name="Schachtman D."/>
        </authorList>
    </citation>
    <scope>NUCLEOTIDE SEQUENCE [LARGE SCALE GENOMIC DNA]</scope>
    <source>
        <strain evidence="2 3">3773</strain>
    </source>
</reference>
<organism evidence="2 3">
    <name type="scientific">Flavobacterium arsenatis</name>
    <dbReference type="NCBI Taxonomy" id="1484332"/>
    <lineage>
        <taxon>Bacteria</taxon>
        <taxon>Pseudomonadati</taxon>
        <taxon>Bacteroidota</taxon>
        <taxon>Flavobacteriia</taxon>
        <taxon>Flavobacteriales</taxon>
        <taxon>Flavobacteriaceae</taxon>
        <taxon>Flavobacterium</taxon>
    </lineage>
</organism>